<keyword evidence="6" id="KW-1185">Reference proteome</keyword>
<accession>A0A017SWE8</accession>
<dbReference type="InterPro" id="IPR008963">
    <property type="entry name" value="Purple_acid_Pase-like_N"/>
</dbReference>
<dbReference type="InterPro" id="IPR029052">
    <property type="entry name" value="Metallo-depent_PP-like"/>
</dbReference>
<reference evidence="5 6" key="1">
    <citation type="submission" date="2013-05" db="EMBL/GenBank/DDBJ databases">
        <title>Genome assembly of Chondromyces apiculatus DSM 436.</title>
        <authorList>
            <person name="Sharma G."/>
            <person name="Khatri I."/>
            <person name="Kaur C."/>
            <person name="Mayilraj S."/>
            <person name="Subramanian S."/>
        </authorList>
    </citation>
    <scope>NUCLEOTIDE SEQUENCE [LARGE SCALE GENOMIC DNA]</scope>
    <source>
        <strain evidence="5 6">DSM 436</strain>
    </source>
</reference>
<feature type="signal peptide" evidence="2">
    <location>
        <begin position="1"/>
        <end position="25"/>
    </location>
</feature>
<evidence type="ECO:0000256" key="2">
    <source>
        <dbReference type="SAM" id="SignalP"/>
    </source>
</evidence>
<dbReference type="SUPFAM" id="SSF49363">
    <property type="entry name" value="Purple acid phosphatase, N-terminal domain"/>
    <property type="match status" value="1"/>
</dbReference>
<protein>
    <submittedName>
        <fullName evidence="5">Metallophosphoesterase/PKD domain protein</fullName>
    </submittedName>
</protein>
<gene>
    <name evidence="5" type="ORF">CAP_0379</name>
</gene>
<dbReference type="InterPro" id="IPR015914">
    <property type="entry name" value="PAPs_N"/>
</dbReference>
<evidence type="ECO:0000313" key="6">
    <source>
        <dbReference type="Proteomes" id="UP000019678"/>
    </source>
</evidence>
<dbReference type="PANTHER" id="PTHR45867">
    <property type="entry name" value="PURPLE ACID PHOSPHATASE"/>
    <property type="match status" value="1"/>
</dbReference>
<dbReference type="RefSeq" id="WP_044250771.1">
    <property type="nucleotide sequence ID" value="NZ_ASRX01000103.1"/>
</dbReference>
<evidence type="ECO:0000313" key="5">
    <source>
        <dbReference type="EMBL" id="EYF00626.1"/>
    </source>
</evidence>
<dbReference type="Proteomes" id="UP000019678">
    <property type="component" value="Unassembled WGS sequence"/>
</dbReference>
<comment type="caution">
    <text evidence="5">The sequence shown here is derived from an EMBL/GenBank/DDBJ whole genome shotgun (WGS) entry which is preliminary data.</text>
</comment>
<name>A0A017SWE8_9BACT</name>
<feature type="domain" description="Purple acid phosphatase N-terminal" evidence="4">
    <location>
        <begin position="96"/>
        <end position="188"/>
    </location>
</feature>
<dbReference type="Pfam" id="PF00149">
    <property type="entry name" value="Metallophos"/>
    <property type="match status" value="1"/>
</dbReference>
<dbReference type="EMBL" id="ASRX01000103">
    <property type="protein sequence ID" value="EYF00626.1"/>
    <property type="molecule type" value="Genomic_DNA"/>
</dbReference>
<sequence>MTDPRKALLLHLTGAAALASLTVTCGGEPPAPPPAPPDLPVTRFDPPGCPFAVAPRPEYTEVSVGRTEVGATPNIRRVRLGLGGNVAVDAPGRADPATSIALAWQTDDGTLASEVQWGTTPDPATWPAGNRQSGMTWITPAGLISETGPTRMHEAYVCGLAPDTTYHYRVGGGPEGQEVWSDVLSFKTAPAGGADAVRFAVTGDSRGQSNDAWRLIQRRVMASNVDMQLFSGDFVGLPFDQIEWELWLDAASKDTDGAPLTLGQVLTLPAHGNHENHSSLFFSNVTMPQDVDRFPAWGELFFSFDAGPVHLVVLDDAWLVNPADQPDFEAAFTEWLHADLTAAEENRAQVPWIIAVHHHGPYSSSNHGTDVDVLRGRALLGPIYDEHHVDLVLNGHDHNYERTRPLTTDPSGVPQVQPGFADGTVYVVCAGAGAPAYSAGTSEFTETSRDYKTGGALGNYGLLEATRNELRFEAHELRLDATDPVFDTLIIPR</sequence>
<proteinExistence type="predicted"/>
<feature type="domain" description="Calcineurin-like phosphoesterase" evidence="3">
    <location>
        <begin position="198"/>
        <end position="400"/>
    </location>
</feature>
<evidence type="ECO:0000259" key="4">
    <source>
        <dbReference type="Pfam" id="PF16656"/>
    </source>
</evidence>
<organism evidence="5 6">
    <name type="scientific">Chondromyces apiculatus DSM 436</name>
    <dbReference type="NCBI Taxonomy" id="1192034"/>
    <lineage>
        <taxon>Bacteria</taxon>
        <taxon>Pseudomonadati</taxon>
        <taxon>Myxococcota</taxon>
        <taxon>Polyangia</taxon>
        <taxon>Polyangiales</taxon>
        <taxon>Polyangiaceae</taxon>
        <taxon>Chondromyces</taxon>
    </lineage>
</organism>
<dbReference type="eggNOG" id="COG1409">
    <property type="taxonomic scope" value="Bacteria"/>
</dbReference>
<feature type="chain" id="PRO_5001499711" evidence="2">
    <location>
        <begin position="26"/>
        <end position="493"/>
    </location>
</feature>
<evidence type="ECO:0000256" key="1">
    <source>
        <dbReference type="ARBA" id="ARBA00022729"/>
    </source>
</evidence>
<dbReference type="InterPro" id="IPR004843">
    <property type="entry name" value="Calcineurin-like_PHP"/>
</dbReference>
<keyword evidence="1 2" id="KW-0732">Signal</keyword>
<dbReference type="PANTHER" id="PTHR45867:SF3">
    <property type="entry name" value="ACID PHOSPHATASE TYPE 7"/>
    <property type="match status" value="1"/>
</dbReference>
<dbReference type="STRING" id="1192034.CAP_0379"/>
<dbReference type="Pfam" id="PF16656">
    <property type="entry name" value="Pur_ac_phosph_N"/>
    <property type="match status" value="1"/>
</dbReference>
<dbReference type="GO" id="GO:0046872">
    <property type="term" value="F:metal ion binding"/>
    <property type="evidence" value="ECO:0007669"/>
    <property type="project" value="InterPro"/>
</dbReference>
<dbReference type="OrthoDB" id="9804511at2"/>
<dbReference type="AlphaFoldDB" id="A0A017SWE8"/>
<dbReference type="Gene3D" id="2.60.40.380">
    <property type="entry name" value="Purple acid phosphatase-like, N-terminal"/>
    <property type="match status" value="1"/>
</dbReference>
<evidence type="ECO:0000259" key="3">
    <source>
        <dbReference type="Pfam" id="PF00149"/>
    </source>
</evidence>
<dbReference type="Gene3D" id="3.60.21.10">
    <property type="match status" value="1"/>
</dbReference>
<dbReference type="SUPFAM" id="SSF56300">
    <property type="entry name" value="Metallo-dependent phosphatases"/>
    <property type="match status" value="1"/>
</dbReference>
<dbReference type="GO" id="GO:0003993">
    <property type="term" value="F:acid phosphatase activity"/>
    <property type="evidence" value="ECO:0007669"/>
    <property type="project" value="InterPro"/>
</dbReference>